<keyword evidence="4" id="KW-1185">Reference proteome</keyword>
<evidence type="ECO:0000313" key="3">
    <source>
        <dbReference type="EMBL" id="KAK2988338.1"/>
    </source>
</evidence>
<evidence type="ECO:0000313" key="4">
    <source>
        <dbReference type="Proteomes" id="UP001187471"/>
    </source>
</evidence>
<comment type="caution">
    <text evidence="3">The sequence shown here is derived from an EMBL/GenBank/DDBJ whole genome shotgun (WGS) entry which is preliminary data.</text>
</comment>
<feature type="domain" description="F-box" evidence="2">
    <location>
        <begin position="14"/>
        <end position="55"/>
    </location>
</feature>
<dbReference type="InterPro" id="IPR053772">
    <property type="entry name" value="At1g61320/At1g61330-like"/>
</dbReference>
<organism evidence="3 4">
    <name type="scientific">Escallonia rubra</name>
    <dbReference type="NCBI Taxonomy" id="112253"/>
    <lineage>
        <taxon>Eukaryota</taxon>
        <taxon>Viridiplantae</taxon>
        <taxon>Streptophyta</taxon>
        <taxon>Embryophyta</taxon>
        <taxon>Tracheophyta</taxon>
        <taxon>Spermatophyta</taxon>
        <taxon>Magnoliopsida</taxon>
        <taxon>eudicotyledons</taxon>
        <taxon>Gunneridae</taxon>
        <taxon>Pentapetalae</taxon>
        <taxon>asterids</taxon>
        <taxon>campanulids</taxon>
        <taxon>Escalloniales</taxon>
        <taxon>Escalloniaceae</taxon>
        <taxon>Escallonia</taxon>
    </lineage>
</organism>
<dbReference type="Gene3D" id="3.80.10.10">
    <property type="entry name" value="Ribonuclease Inhibitor"/>
    <property type="match status" value="1"/>
</dbReference>
<protein>
    <recommendedName>
        <fullName evidence="2">F-box domain-containing protein</fullName>
    </recommendedName>
</protein>
<dbReference type="Pfam" id="PF24758">
    <property type="entry name" value="LRR_At5g56370"/>
    <property type="match status" value="1"/>
</dbReference>
<dbReference type="SUPFAM" id="SSF52047">
    <property type="entry name" value="RNI-like"/>
    <property type="match status" value="1"/>
</dbReference>
<sequence>MLRVYRRKRRLSELPEDIVQHILSFLSTKESAIASLLSKAWLCAWSTSTNPVLNFDDACVKGEYPVFKERGRKLPEFAGKTLLRYHEHKVRIQKLSLKIPDENLELTCKLIRLASECGVQELCLSLKRASGSRFAPATFDVRSLIKLDLQYCDILELQCSSITCHSLQVLKLYGVSLDEQIIEKLMCSCPLIDTIILDKCYGFKKVQIYNQHHLRIFEIEALYRETVDIKFKVPSLESFTYSECWSSTSVGYPFTIQSIHNVKRLCLHLKKITDEFIRKIVSELPLLQDLTLHCCPMLEGLVFSSHSLKRVNLWSCHNVTEVYFDAPNLLSLDYCSKNRVPNLCFNSNSTKLKINLCIKHEVEHSGTLFFQKLRECLAKFNHSEVSLPRICVSEVSFNFEDLRAIPLPHPEPEVEQMSLSTYSPTQVHPLLVDALFWTCRPKSICMEECTEPNRDFIKLLCESLMDKRTTDCCRSDQVKCWRHYFKRVKKIEVFQGSTGKDYWLPLCSRSVADVVPTLRFGDRFRFVMEWSKSSTKELMFGSKSSQKMKGKNSEIICCMEDAPSANRSIIQSTSVADPRKGTTFGRCNLASQKGEEKSQGAVSAEGQGQS</sequence>
<reference evidence="3" key="1">
    <citation type="submission" date="2022-12" db="EMBL/GenBank/DDBJ databases">
        <title>Draft genome assemblies for two species of Escallonia (Escalloniales).</title>
        <authorList>
            <person name="Chanderbali A."/>
            <person name="Dervinis C."/>
            <person name="Anghel I."/>
            <person name="Soltis D."/>
            <person name="Soltis P."/>
            <person name="Zapata F."/>
        </authorList>
    </citation>
    <scope>NUCLEOTIDE SEQUENCE</scope>
    <source>
        <strain evidence="3">UCBG92.1500</strain>
        <tissue evidence="3">Leaf</tissue>
    </source>
</reference>
<dbReference type="SMART" id="SM00256">
    <property type="entry name" value="FBOX"/>
    <property type="match status" value="1"/>
</dbReference>
<gene>
    <name evidence="3" type="ORF">RJ640_000325</name>
</gene>
<dbReference type="Proteomes" id="UP001187471">
    <property type="component" value="Unassembled WGS sequence"/>
</dbReference>
<name>A0AA88RF37_9ASTE</name>
<dbReference type="EMBL" id="JAVXUO010000884">
    <property type="protein sequence ID" value="KAK2988338.1"/>
    <property type="molecule type" value="Genomic_DNA"/>
</dbReference>
<dbReference type="PANTHER" id="PTHR34145:SF28">
    <property type="entry name" value="F-BOX DOMAIN-CONTAINING PROTEIN"/>
    <property type="match status" value="1"/>
</dbReference>
<dbReference type="PANTHER" id="PTHR34145">
    <property type="entry name" value="OS02G0105600 PROTEIN"/>
    <property type="match status" value="1"/>
</dbReference>
<dbReference type="AlphaFoldDB" id="A0AA88RF37"/>
<feature type="region of interest" description="Disordered" evidence="1">
    <location>
        <begin position="589"/>
        <end position="610"/>
    </location>
</feature>
<proteinExistence type="predicted"/>
<accession>A0AA88RF37</accession>
<evidence type="ECO:0000256" key="1">
    <source>
        <dbReference type="SAM" id="MobiDB-lite"/>
    </source>
</evidence>
<dbReference type="SUPFAM" id="SSF81383">
    <property type="entry name" value="F-box domain"/>
    <property type="match status" value="1"/>
</dbReference>
<dbReference type="InterPro" id="IPR036047">
    <property type="entry name" value="F-box-like_dom_sf"/>
</dbReference>
<dbReference type="InterPro" id="IPR001810">
    <property type="entry name" value="F-box_dom"/>
</dbReference>
<evidence type="ECO:0000259" key="2">
    <source>
        <dbReference type="SMART" id="SM00256"/>
    </source>
</evidence>
<dbReference type="Pfam" id="PF00646">
    <property type="entry name" value="F-box"/>
    <property type="match status" value="1"/>
</dbReference>
<dbReference type="InterPro" id="IPR055411">
    <property type="entry name" value="LRR_FXL15/At3g58940/PEG3-like"/>
</dbReference>
<dbReference type="InterPro" id="IPR032675">
    <property type="entry name" value="LRR_dom_sf"/>
</dbReference>